<name>A0A5C7IFE9_9ROSI</name>
<feature type="domain" description="DUF1985" evidence="2">
    <location>
        <begin position="82"/>
        <end position="176"/>
    </location>
</feature>
<dbReference type="Proteomes" id="UP000323000">
    <property type="component" value="Chromosome 3"/>
</dbReference>
<evidence type="ECO:0000313" key="4">
    <source>
        <dbReference type="Proteomes" id="UP000323000"/>
    </source>
</evidence>
<evidence type="ECO:0000259" key="2">
    <source>
        <dbReference type="Pfam" id="PF09331"/>
    </source>
</evidence>
<dbReference type="OrthoDB" id="1930729at2759"/>
<proteinExistence type="predicted"/>
<dbReference type="PANTHER" id="PTHR48449">
    <property type="entry name" value="DUF1985 DOMAIN-CONTAINING PROTEIN"/>
    <property type="match status" value="1"/>
</dbReference>
<gene>
    <name evidence="3" type="ORF">EZV62_008431</name>
</gene>
<sequence length="514" mass="59776">MQMANGGENLVYKHPEDNWFDARVNIFCKLSNLTVIRDAMDRVGMLRRWEQGVFRQFLKMDKEFFSGKLNILLCRELNYPTVRLDEMWFRVGERVVRFGKEEFLLVTRLRFGPMPVSVHSLPKATQGSVHHRYFGGSPTPLKDILGRLNRDEFDEAEDVIKLGYVYFLSYVMLGREYRWKYWAMEAIPVLSGSVGKRRRGRNGHGFPRLTRWYCRKKPPQLEHKFNDELEAYTTLTPTAEERLQEYYRQFDPLAVVGPELHMHGGYDPENEAGHRETRSKGGYDNDLRSYIESRFEQIDLKIDKLLADRVHVPVPPVPVPPVPHIPVAPVPPVPVAPQPTSQPTWSAGYTRSYTESSMRRYDMEEIGEQQVMEETGEQQVEDEQVNAQEGEVEVEDEQQVNDEQVNAQEGEIEVEDEQVDAQQGIENHNDEEQQIMVRRSQRIKKLATVVQHEQEVVDKQVDAHQGIDNQNEEDGDVIRRSKRIKKLAAVVQTPYTIPRLVKELVYVRKNSRRS</sequence>
<protein>
    <recommendedName>
        <fullName evidence="2">DUF1985 domain-containing protein</fullName>
    </recommendedName>
</protein>
<dbReference type="InterPro" id="IPR015410">
    <property type="entry name" value="DUF1985"/>
</dbReference>
<dbReference type="AlphaFoldDB" id="A0A5C7IFE9"/>
<feature type="region of interest" description="Disordered" evidence="1">
    <location>
        <begin position="266"/>
        <end position="285"/>
    </location>
</feature>
<reference evidence="4" key="1">
    <citation type="journal article" date="2019" name="Gigascience">
        <title>De novo genome assembly of the endangered Acer yangbiense, a plant species with extremely small populations endemic to Yunnan Province, China.</title>
        <authorList>
            <person name="Yang J."/>
            <person name="Wariss H.M."/>
            <person name="Tao L."/>
            <person name="Zhang R."/>
            <person name="Yun Q."/>
            <person name="Hollingsworth P."/>
            <person name="Dao Z."/>
            <person name="Luo G."/>
            <person name="Guo H."/>
            <person name="Ma Y."/>
            <person name="Sun W."/>
        </authorList>
    </citation>
    <scope>NUCLEOTIDE SEQUENCE [LARGE SCALE GENOMIC DNA]</scope>
    <source>
        <strain evidence="4">cv. Malutang</strain>
    </source>
</reference>
<organism evidence="3 4">
    <name type="scientific">Acer yangbiense</name>
    <dbReference type="NCBI Taxonomy" id="1000413"/>
    <lineage>
        <taxon>Eukaryota</taxon>
        <taxon>Viridiplantae</taxon>
        <taxon>Streptophyta</taxon>
        <taxon>Embryophyta</taxon>
        <taxon>Tracheophyta</taxon>
        <taxon>Spermatophyta</taxon>
        <taxon>Magnoliopsida</taxon>
        <taxon>eudicotyledons</taxon>
        <taxon>Gunneridae</taxon>
        <taxon>Pentapetalae</taxon>
        <taxon>rosids</taxon>
        <taxon>malvids</taxon>
        <taxon>Sapindales</taxon>
        <taxon>Sapindaceae</taxon>
        <taxon>Hippocastanoideae</taxon>
        <taxon>Acereae</taxon>
        <taxon>Acer</taxon>
    </lineage>
</organism>
<dbReference type="EMBL" id="VAHF01000003">
    <property type="protein sequence ID" value="TXG67156.1"/>
    <property type="molecule type" value="Genomic_DNA"/>
</dbReference>
<evidence type="ECO:0000313" key="3">
    <source>
        <dbReference type="EMBL" id="TXG67156.1"/>
    </source>
</evidence>
<accession>A0A5C7IFE9</accession>
<keyword evidence="4" id="KW-1185">Reference proteome</keyword>
<dbReference type="PANTHER" id="PTHR48449:SF1">
    <property type="entry name" value="DUF1985 DOMAIN-CONTAINING PROTEIN"/>
    <property type="match status" value="1"/>
</dbReference>
<evidence type="ECO:0000256" key="1">
    <source>
        <dbReference type="SAM" id="MobiDB-lite"/>
    </source>
</evidence>
<dbReference type="Pfam" id="PF09331">
    <property type="entry name" value="DUF1985"/>
    <property type="match status" value="1"/>
</dbReference>
<comment type="caution">
    <text evidence="3">The sequence shown here is derived from an EMBL/GenBank/DDBJ whole genome shotgun (WGS) entry which is preliminary data.</text>
</comment>